<evidence type="ECO:0000256" key="8">
    <source>
        <dbReference type="ARBA" id="ARBA00023306"/>
    </source>
</evidence>
<evidence type="ECO:0000256" key="7">
    <source>
        <dbReference type="ARBA" id="ARBA00022840"/>
    </source>
</evidence>
<dbReference type="InterPro" id="IPR036565">
    <property type="entry name" value="Mur-like_cat_sf"/>
</dbReference>
<keyword evidence="9" id="KW-0961">Cell wall biogenesis/degradation</keyword>
<dbReference type="Proteomes" id="UP000230673">
    <property type="component" value="Unassembled WGS sequence"/>
</dbReference>
<dbReference type="GO" id="GO:0008360">
    <property type="term" value="P:regulation of cell shape"/>
    <property type="evidence" value="ECO:0007669"/>
    <property type="project" value="UniProtKB-KW"/>
</dbReference>
<feature type="binding site" evidence="9">
    <location>
        <begin position="93"/>
        <end position="99"/>
    </location>
    <ligand>
        <name>ATP</name>
        <dbReference type="ChEBI" id="CHEBI:30616"/>
    </ligand>
</feature>
<sequence length="407" mass="46546">MKLEELKKYKKILILGYGKEGQATEKFLKKYLPDVKIGIADKNLNPNYLDEQKDYDLVIRSPGISKKLVTRPYTTASNIFLANIKNAVIGVTGTKGKSTTASLIYSILKKAGKKVRLVGNIGQPMLEELLMPVDEKTIFVVEFSSYQLEDIQYSPNISVVLNLFPEHMNYHGDIKNYFDAKKNIISKADYFIYNPRYEKLKDWAKEAKCKTVPFVKKINFDIKDISLIGEHNWENIKAAVTVAHLLKISDDIIKEAVKSFKPLPHRLQLIGIFKGITFFDDAISTIPESTIFAIKALKNIGTIFLGGEDRGYQFEKLVKTIFDYKIPNVVLFPDSGGKIFNIIQLQKKQQLLRFFKTTSMEEAIKFAYQYTPKGQICLLSCASPSYSLWKNFEEKGNEFQKYVKKYA</sequence>
<dbReference type="HAMAP" id="MF_00639">
    <property type="entry name" value="MurD"/>
    <property type="match status" value="1"/>
</dbReference>
<dbReference type="EMBL" id="PEUY01000077">
    <property type="protein sequence ID" value="PIV10549.1"/>
    <property type="molecule type" value="Genomic_DNA"/>
</dbReference>
<dbReference type="InterPro" id="IPR005762">
    <property type="entry name" value="MurD"/>
</dbReference>
<keyword evidence="3 9" id="KW-0963">Cytoplasm</keyword>
<dbReference type="Gene3D" id="3.40.1190.10">
    <property type="entry name" value="Mur-like, catalytic domain"/>
    <property type="match status" value="1"/>
</dbReference>
<dbReference type="PANTHER" id="PTHR43692:SF1">
    <property type="entry name" value="UDP-N-ACETYLMURAMOYLALANINE--D-GLUTAMATE LIGASE"/>
    <property type="match status" value="1"/>
</dbReference>
<evidence type="ECO:0000256" key="5">
    <source>
        <dbReference type="ARBA" id="ARBA00022618"/>
    </source>
</evidence>
<dbReference type="SUPFAM" id="SSF53244">
    <property type="entry name" value="MurD-like peptide ligases, peptide-binding domain"/>
    <property type="match status" value="1"/>
</dbReference>
<dbReference type="GO" id="GO:0071555">
    <property type="term" value="P:cell wall organization"/>
    <property type="evidence" value="ECO:0007669"/>
    <property type="project" value="UniProtKB-KW"/>
</dbReference>
<organism evidence="11 12">
    <name type="scientific">Candidatus Roizmanbacteria bacterium CG03_land_8_20_14_0_80_35_26</name>
    <dbReference type="NCBI Taxonomy" id="1974845"/>
    <lineage>
        <taxon>Bacteria</taxon>
        <taxon>Candidatus Roizmaniibacteriota</taxon>
    </lineage>
</organism>
<comment type="catalytic activity">
    <reaction evidence="9">
        <text>UDP-N-acetyl-alpha-D-muramoyl-L-alanine + D-glutamate + ATP = UDP-N-acetyl-alpha-D-muramoyl-L-alanyl-D-glutamate + ADP + phosphate + H(+)</text>
        <dbReference type="Rhea" id="RHEA:16429"/>
        <dbReference type="ChEBI" id="CHEBI:15378"/>
        <dbReference type="ChEBI" id="CHEBI:29986"/>
        <dbReference type="ChEBI" id="CHEBI:30616"/>
        <dbReference type="ChEBI" id="CHEBI:43474"/>
        <dbReference type="ChEBI" id="CHEBI:83898"/>
        <dbReference type="ChEBI" id="CHEBI:83900"/>
        <dbReference type="ChEBI" id="CHEBI:456216"/>
        <dbReference type="EC" id="6.3.2.9"/>
    </reaction>
</comment>
<comment type="pathway">
    <text evidence="2 9">Cell wall biogenesis; peptidoglycan biosynthesis.</text>
</comment>
<feature type="domain" description="Mur ligase central" evidence="10">
    <location>
        <begin position="91"/>
        <end position="215"/>
    </location>
</feature>
<dbReference type="UniPathway" id="UPA00219"/>
<dbReference type="InterPro" id="IPR013221">
    <property type="entry name" value="Mur_ligase_cen"/>
</dbReference>
<comment type="function">
    <text evidence="9">Cell wall formation. Catalyzes the addition of glutamate to the nucleotide precursor UDP-N-acetylmuramoyl-L-alanine (UMA).</text>
</comment>
<dbReference type="PANTHER" id="PTHR43692">
    <property type="entry name" value="UDP-N-ACETYLMURAMOYLALANINE--D-GLUTAMATE LIGASE"/>
    <property type="match status" value="1"/>
</dbReference>
<evidence type="ECO:0000256" key="9">
    <source>
        <dbReference type="HAMAP-Rule" id="MF_00639"/>
    </source>
</evidence>
<dbReference type="GO" id="GO:0008764">
    <property type="term" value="F:UDP-N-acetylmuramoylalanine-D-glutamate ligase activity"/>
    <property type="evidence" value="ECO:0007669"/>
    <property type="project" value="UniProtKB-UniRule"/>
</dbReference>
<evidence type="ECO:0000259" key="10">
    <source>
        <dbReference type="Pfam" id="PF08245"/>
    </source>
</evidence>
<dbReference type="GO" id="GO:0051301">
    <property type="term" value="P:cell division"/>
    <property type="evidence" value="ECO:0007669"/>
    <property type="project" value="UniProtKB-KW"/>
</dbReference>
<comment type="similarity">
    <text evidence="9">Belongs to the MurCDEF family.</text>
</comment>
<keyword evidence="6 9" id="KW-0547">Nucleotide-binding</keyword>
<dbReference type="Gene3D" id="3.90.190.20">
    <property type="entry name" value="Mur ligase, C-terminal domain"/>
    <property type="match status" value="1"/>
</dbReference>
<keyword evidence="8 9" id="KW-0131">Cell cycle</keyword>
<keyword evidence="9" id="KW-0573">Peptidoglycan synthesis</keyword>
<keyword evidence="4 9" id="KW-0436">Ligase</keyword>
<dbReference type="GO" id="GO:0004326">
    <property type="term" value="F:tetrahydrofolylpolyglutamate synthase activity"/>
    <property type="evidence" value="ECO:0007669"/>
    <property type="project" value="InterPro"/>
</dbReference>
<dbReference type="GO" id="GO:0009252">
    <property type="term" value="P:peptidoglycan biosynthetic process"/>
    <property type="evidence" value="ECO:0007669"/>
    <property type="project" value="UniProtKB-UniRule"/>
</dbReference>
<dbReference type="GO" id="GO:0005524">
    <property type="term" value="F:ATP binding"/>
    <property type="evidence" value="ECO:0007669"/>
    <property type="project" value="UniProtKB-UniRule"/>
</dbReference>
<reference evidence="12" key="1">
    <citation type="submission" date="2017-09" db="EMBL/GenBank/DDBJ databases">
        <title>Depth-based differentiation of microbial function through sediment-hosted aquifers and enrichment of novel symbionts in the deep terrestrial subsurface.</title>
        <authorList>
            <person name="Probst A.J."/>
            <person name="Ladd B."/>
            <person name="Jarett J.K."/>
            <person name="Geller-Mcgrath D.E."/>
            <person name="Sieber C.M.K."/>
            <person name="Emerson J.B."/>
            <person name="Anantharaman K."/>
            <person name="Thomas B.C."/>
            <person name="Malmstrom R."/>
            <person name="Stieglmeier M."/>
            <person name="Klingl A."/>
            <person name="Woyke T."/>
            <person name="Ryan C.M."/>
            <person name="Banfield J.F."/>
        </authorList>
    </citation>
    <scope>NUCLEOTIDE SEQUENCE [LARGE SCALE GENOMIC DNA]</scope>
</reference>
<dbReference type="PROSITE" id="PS01011">
    <property type="entry name" value="FOLYLPOLYGLU_SYNT_1"/>
    <property type="match status" value="1"/>
</dbReference>
<comment type="caution">
    <text evidence="11">The sequence shown here is derived from an EMBL/GenBank/DDBJ whole genome shotgun (WGS) entry which is preliminary data.</text>
</comment>
<keyword evidence="5 9" id="KW-0132">Cell division</keyword>
<name>A0A2M7BVH9_9BACT</name>
<protein>
    <recommendedName>
        <fullName evidence="9">UDP-N-acetylmuramoylalanine--D-glutamate ligase</fullName>
        <ecNumber evidence="9">6.3.2.9</ecNumber>
    </recommendedName>
    <alternativeName>
        <fullName evidence="9">D-glutamic acid-adding enzyme</fullName>
    </alternativeName>
    <alternativeName>
        <fullName evidence="9">UDP-N-acetylmuramoyl-L-alanyl-D-glutamate synthetase</fullName>
    </alternativeName>
</protein>
<dbReference type="EC" id="6.3.2.9" evidence="9"/>
<keyword evidence="9" id="KW-0133">Cell shape</keyword>
<dbReference type="Pfam" id="PF08245">
    <property type="entry name" value="Mur_ligase_M"/>
    <property type="match status" value="1"/>
</dbReference>
<evidence type="ECO:0000313" key="12">
    <source>
        <dbReference type="Proteomes" id="UP000230673"/>
    </source>
</evidence>
<comment type="subcellular location">
    <subcellularLocation>
        <location evidence="1 9">Cytoplasm</location>
    </subcellularLocation>
</comment>
<accession>A0A2M7BVH9</accession>
<proteinExistence type="inferred from homology"/>
<evidence type="ECO:0000313" key="11">
    <source>
        <dbReference type="EMBL" id="PIV10549.1"/>
    </source>
</evidence>
<evidence type="ECO:0000256" key="4">
    <source>
        <dbReference type="ARBA" id="ARBA00022598"/>
    </source>
</evidence>
<evidence type="ECO:0000256" key="2">
    <source>
        <dbReference type="ARBA" id="ARBA00004752"/>
    </source>
</evidence>
<dbReference type="GO" id="GO:0005737">
    <property type="term" value="C:cytoplasm"/>
    <property type="evidence" value="ECO:0007669"/>
    <property type="project" value="UniProtKB-SubCell"/>
</dbReference>
<dbReference type="NCBIfam" id="TIGR01087">
    <property type="entry name" value="murD"/>
    <property type="match status" value="1"/>
</dbReference>
<keyword evidence="7 9" id="KW-0067">ATP-binding</keyword>
<gene>
    <name evidence="9 11" type="primary">murD</name>
    <name evidence="11" type="ORF">COS50_04830</name>
</gene>
<evidence type="ECO:0000256" key="3">
    <source>
        <dbReference type="ARBA" id="ARBA00022490"/>
    </source>
</evidence>
<dbReference type="InterPro" id="IPR018109">
    <property type="entry name" value="Folylpolyglutamate_synth_CS"/>
</dbReference>
<dbReference type="InterPro" id="IPR036615">
    <property type="entry name" value="Mur_ligase_C_dom_sf"/>
</dbReference>
<evidence type="ECO:0000256" key="6">
    <source>
        <dbReference type="ARBA" id="ARBA00022741"/>
    </source>
</evidence>
<dbReference type="SUPFAM" id="SSF53623">
    <property type="entry name" value="MurD-like peptide ligases, catalytic domain"/>
    <property type="match status" value="1"/>
</dbReference>
<dbReference type="AlphaFoldDB" id="A0A2M7BVH9"/>
<evidence type="ECO:0000256" key="1">
    <source>
        <dbReference type="ARBA" id="ARBA00004496"/>
    </source>
</evidence>